<keyword evidence="1" id="KW-0732">Signal</keyword>
<sequence>MKYTILILSFFLHITHSSAQFSIDGIWTNNVKHSNGSFVVASRLQITNNQGLRAGQFNNLNFEWLRIIGSDWSYPSGINFGANGLLQWNSTATRHTFDAPNNRHILAIPTGTRTYVKPGINRQVRETWYVLFAFYKLPFNNQLLPVAMRETSTFATVSGTPQIQEISNPLLLWNAIQTVKRDSVQFIASGTANTGPNSNFQNASVDWKGSLPQDVTVNRPINVPSNLSMPPLKLDQTKNTVTIQFTGIQTLTVDQESCNGQQVTAYRQSAEYVGILETWMATSTSCARPSGALFGGILLNRPGNQGLSGVLQLTMNQQFLINQTKTYTIPNGQFQNARIVIGGSWSEVNPCTSLEQAFSIKSTLLQSNTCRSIFIKDLTLGDNTIEIGNNTDRVRLHFKVSQ</sequence>
<reference evidence="2" key="2">
    <citation type="submission" date="2020-09" db="EMBL/GenBank/DDBJ databases">
        <authorList>
            <person name="Sun Q."/>
            <person name="Kim S."/>
        </authorList>
    </citation>
    <scope>NUCLEOTIDE SEQUENCE</scope>
    <source>
        <strain evidence="2">KCTC 23224</strain>
    </source>
</reference>
<evidence type="ECO:0000256" key="1">
    <source>
        <dbReference type="SAM" id="SignalP"/>
    </source>
</evidence>
<comment type="caution">
    <text evidence="2">The sequence shown here is derived from an EMBL/GenBank/DDBJ whole genome shotgun (WGS) entry which is preliminary data.</text>
</comment>
<feature type="signal peptide" evidence="1">
    <location>
        <begin position="1"/>
        <end position="19"/>
    </location>
</feature>
<dbReference type="Proteomes" id="UP000642809">
    <property type="component" value="Unassembled WGS sequence"/>
</dbReference>
<evidence type="ECO:0000313" key="3">
    <source>
        <dbReference type="Proteomes" id="UP000642809"/>
    </source>
</evidence>
<gene>
    <name evidence="2" type="ORF">GCM10008106_00720</name>
</gene>
<evidence type="ECO:0000313" key="2">
    <source>
        <dbReference type="EMBL" id="GHB23945.1"/>
    </source>
</evidence>
<reference evidence="2" key="1">
    <citation type="journal article" date="2014" name="Int. J. Syst. Evol. Microbiol.">
        <title>Complete genome sequence of Corynebacterium casei LMG S-19264T (=DSM 44701T), isolated from a smear-ripened cheese.</title>
        <authorList>
            <consortium name="US DOE Joint Genome Institute (JGI-PGF)"/>
            <person name="Walter F."/>
            <person name="Albersmeier A."/>
            <person name="Kalinowski J."/>
            <person name="Ruckert C."/>
        </authorList>
    </citation>
    <scope>NUCLEOTIDE SEQUENCE</scope>
    <source>
        <strain evidence="2">KCTC 23224</strain>
    </source>
</reference>
<dbReference type="RefSeq" id="WP_189578290.1">
    <property type="nucleotide sequence ID" value="NZ_BMYF01000001.1"/>
</dbReference>
<dbReference type="EMBL" id="BMYF01000001">
    <property type="protein sequence ID" value="GHB23945.1"/>
    <property type="molecule type" value="Genomic_DNA"/>
</dbReference>
<name>A0A8J3G3P0_9BACT</name>
<dbReference type="AlphaFoldDB" id="A0A8J3G3P0"/>
<protein>
    <submittedName>
        <fullName evidence="2">Uncharacterized protein</fullName>
    </submittedName>
</protein>
<keyword evidence="3" id="KW-1185">Reference proteome</keyword>
<organism evidence="2 3">
    <name type="scientific">Mongoliitalea lutea</name>
    <dbReference type="NCBI Taxonomy" id="849756"/>
    <lineage>
        <taxon>Bacteria</taxon>
        <taxon>Pseudomonadati</taxon>
        <taxon>Bacteroidota</taxon>
        <taxon>Cytophagia</taxon>
        <taxon>Cytophagales</taxon>
        <taxon>Cyclobacteriaceae</taxon>
        <taxon>Mongoliitalea</taxon>
    </lineage>
</organism>
<accession>A0A8J3G3P0</accession>
<feature type="chain" id="PRO_5035191423" evidence="1">
    <location>
        <begin position="20"/>
        <end position="402"/>
    </location>
</feature>
<proteinExistence type="predicted"/>